<gene>
    <name evidence="2" type="ORF">CK203_042340</name>
</gene>
<evidence type="ECO:0000259" key="1">
    <source>
        <dbReference type="Pfam" id="PF13966"/>
    </source>
</evidence>
<comment type="caution">
    <text evidence="2">The sequence shown here is derived from an EMBL/GenBank/DDBJ whole genome shotgun (WGS) entry which is preliminary data.</text>
</comment>
<reference evidence="2 3" key="1">
    <citation type="journal article" date="2018" name="PLoS Genet.">
        <title>Population sequencing reveals clonal diversity and ancestral inbreeding in the grapevine cultivar Chardonnay.</title>
        <authorList>
            <person name="Roach M.J."/>
            <person name="Johnson D.L."/>
            <person name="Bohlmann J."/>
            <person name="van Vuuren H.J."/>
            <person name="Jones S.J."/>
            <person name="Pretorius I.S."/>
            <person name="Schmidt S.A."/>
            <person name="Borneman A.R."/>
        </authorList>
    </citation>
    <scope>NUCLEOTIDE SEQUENCE [LARGE SCALE GENOMIC DNA]</scope>
    <source>
        <strain evidence="3">cv. Chardonnay</strain>
        <tissue evidence="2">Leaf</tissue>
    </source>
</reference>
<evidence type="ECO:0000313" key="2">
    <source>
        <dbReference type="EMBL" id="RVW79726.1"/>
    </source>
</evidence>
<feature type="domain" description="Reverse transcriptase zinc-binding" evidence="1">
    <location>
        <begin position="416"/>
        <end position="470"/>
    </location>
</feature>
<accession>A0A438H576</accession>
<dbReference type="Proteomes" id="UP000288805">
    <property type="component" value="Unassembled WGS sequence"/>
</dbReference>
<organism evidence="2 3">
    <name type="scientific">Vitis vinifera</name>
    <name type="common">Grape</name>
    <dbReference type="NCBI Taxonomy" id="29760"/>
    <lineage>
        <taxon>Eukaryota</taxon>
        <taxon>Viridiplantae</taxon>
        <taxon>Streptophyta</taxon>
        <taxon>Embryophyta</taxon>
        <taxon>Tracheophyta</taxon>
        <taxon>Spermatophyta</taxon>
        <taxon>Magnoliopsida</taxon>
        <taxon>eudicotyledons</taxon>
        <taxon>Gunneridae</taxon>
        <taxon>Pentapetalae</taxon>
        <taxon>rosids</taxon>
        <taxon>Vitales</taxon>
        <taxon>Vitaceae</taxon>
        <taxon>Viteae</taxon>
        <taxon>Vitis</taxon>
    </lineage>
</organism>
<dbReference type="Pfam" id="PF13966">
    <property type="entry name" value="zf-RVT"/>
    <property type="match status" value="1"/>
</dbReference>
<evidence type="ECO:0000313" key="3">
    <source>
        <dbReference type="Proteomes" id="UP000288805"/>
    </source>
</evidence>
<dbReference type="EMBL" id="QGNW01000276">
    <property type="protein sequence ID" value="RVW79726.1"/>
    <property type="molecule type" value="Genomic_DNA"/>
</dbReference>
<protein>
    <recommendedName>
        <fullName evidence="1">Reverse transcriptase zinc-binding domain-containing protein</fullName>
    </recommendedName>
</protein>
<dbReference type="PANTHER" id="PTHR36617">
    <property type="entry name" value="PROTEIN, PUTATIVE-RELATED"/>
    <property type="match status" value="1"/>
</dbReference>
<dbReference type="AlphaFoldDB" id="A0A438H576"/>
<dbReference type="InterPro" id="IPR026960">
    <property type="entry name" value="RVT-Znf"/>
</dbReference>
<dbReference type="PANTHER" id="PTHR36617:SF15">
    <property type="entry name" value="REVERSE TRANSCRIPTASE ZINC-BINDING DOMAIN-CONTAINING PROTEIN"/>
    <property type="match status" value="1"/>
</dbReference>
<name>A0A438H576_VITVI</name>
<sequence>MDELAMGLGCGAGKLPTSYLGLPLGASFKSPRVWDMVEERFRKRLSMLKRQYLFKGKRLTWSKNTLSSLLIYFMSIFFIPRKEGGLGIRSLVPLTRLCLGSGVGDLQKKGSPFGNKSSLTNKDGWVSDAWEWGCWSPHFSRPLNDWEIREVESLFQKLHPLVVRRDVEGTLSWRESGNDCFSVSSLYPSYTRASSDPFPWGNLLGWNGAFVGKRRAKAWRAVPLCLMWTLWKERNGRTFNDAKRGKGRDNLLILYFIFLWDGGALENRPHLVSWKIICAAKKDGGLGIRSLAILNKALLGKWLWRFANENDPLWKQIIFRKDGTRVKFWKGLWCENQSLEDAFPNLFNLTVNKEGWVVEAWKEDGVGGSWGLRFNRHLNDWEMGEVESLLSELHPLTIRRGVDDLLWWRDNKNGTFSVKSFYNSFSRAIRTPFSARIIWTPWVPIRASFFGWEVAWSRLLTIDHLKRSWNVMASDPLPFWGAMGDALLCEEEPIGMTWFLCFFHSSRGLRQGDPLPPYLFILVMEALNKSEVIAIGGANNMEELVVGLGCGVGKLPTSYSKEDGLGIRNLVALNKALLRKWSWRFAKEREPLWKQVIIDKFGLERGVRNGRRVKFWKDLWCEDQTLKDAFPTLFLLAVEKDGSVSDAWEESGELGYWSPHFSRHLNDWEMGEVESLFRKLHSLAVRRDVDDTLSWRESGTGCFFS</sequence>
<proteinExistence type="predicted"/>